<evidence type="ECO:0000313" key="1">
    <source>
        <dbReference type="EMBL" id="CRZ05082.1"/>
    </source>
</evidence>
<protein>
    <submittedName>
        <fullName evidence="1">Uncharacterized protein</fullName>
    </submittedName>
</protein>
<dbReference type="EMBL" id="HACM01004640">
    <property type="protein sequence ID" value="CRZ05082.1"/>
    <property type="molecule type" value="Transcribed_RNA"/>
</dbReference>
<dbReference type="AlphaFoldDB" id="A0A0H5QTM5"/>
<sequence>LGQVAEVFQVMQTSWQALRHKKFLAPVPLMDLPASAYSYQDQQDNNFNEFIYQLQTDWREAFVHCIRDRLSNVFDLFIRSRDQFEDSELQRFLQKTALLMRTNLSQLVLVNLHEWGRYLDSYTLSLYESNCKMFESHGPQEISGASDVAVMTHDSNHAADDSISSYRFILDNIAPCVYSDHPPLFLFKLSSVSRQISFMPELDSIVSVISTLL</sequence>
<reference evidence="1" key="1">
    <citation type="submission" date="2015-04" db="EMBL/GenBank/DDBJ databases">
        <title>The genome sequence of the plant pathogenic Rhizarian Plasmodiophora brassicae reveals insights in its biotrophic life cycle and the origin of chitin synthesis.</title>
        <authorList>
            <person name="Schwelm A."/>
            <person name="Fogelqvist J."/>
            <person name="Knaust A."/>
            <person name="Julke S."/>
            <person name="Lilja T."/>
            <person name="Dhandapani V."/>
            <person name="Bonilla-Rosso G."/>
            <person name="Karlsson M."/>
            <person name="Shevchenko A."/>
            <person name="Choi S.R."/>
            <person name="Kim H.G."/>
            <person name="Park J.Y."/>
            <person name="Lim Y.P."/>
            <person name="Ludwig-Muller J."/>
            <person name="Dixelius C."/>
        </authorList>
    </citation>
    <scope>NUCLEOTIDE SEQUENCE</scope>
    <source>
        <tissue evidence="1">Potato root galls</tissue>
    </source>
</reference>
<name>A0A0H5QTM5_9EUKA</name>
<organism evidence="1">
    <name type="scientific">Spongospora subterranea</name>
    <dbReference type="NCBI Taxonomy" id="70186"/>
    <lineage>
        <taxon>Eukaryota</taxon>
        <taxon>Sar</taxon>
        <taxon>Rhizaria</taxon>
        <taxon>Endomyxa</taxon>
        <taxon>Phytomyxea</taxon>
        <taxon>Plasmodiophorida</taxon>
        <taxon>Plasmodiophoridae</taxon>
        <taxon>Spongospora</taxon>
    </lineage>
</organism>
<feature type="non-terminal residue" evidence="1">
    <location>
        <position position="1"/>
    </location>
</feature>
<proteinExistence type="predicted"/>
<accession>A0A0H5QTM5</accession>
<feature type="non-terminal residue" evidence="1">
    <location>
        <position position="213"/>
    </location>
</feature>